<dbReference type="EMBL" id="JBHUDK010000002">
    <property type="protein sequence ID" value="MFD1597731.1"/>
    <property type="molecule type" value="Genomic_DNA"/>
</dbReference>
<evidence type="ECO:0000313" key="4">
    <source>
        <dbReference type="Proteomes" id="UP001597085"/>
    </source>
</evidence>
<dbReference type="Proteomes" id="UP001597085">
    <property type="component" value="Unassembled WGS sequence"/>
</dbReference>
<dbReference type="InterPro" id="IPR058386">
    <property type="entry name" value="DUF8073"/>
</dbReference>
<dbReference type="Pfam" id="PF26274">
    <property type="entry name" value="DUF8073"/>
    <property type="match status" value="1"/>
</dbReference>
<evidence type="ECO:0000259" key="2">
    <source>
        <dbReference type="Pfam" id="PF26274"/>
    </source>
</evidence>
<accession>A0ABD6CKC8</accession>
<feature type="transmembrane region" description="Helical" evidence="1">
    <location>
        <begin position="35"/>
        <end position="52"/>
    </location>
</feature>
<keyword evidence="1" id="KW-1133">Transmembrane helix</keyword>
<keyword evidence="1" id="KW-0812">Transmembrane</keyword>
<protein>
    <recommendedName>
        <fullName evidence="2">DUF8073 domain-containing protein</fullName>
    </recommendedName>
</protein>
<comment type="caution">
    <text evidence="3">The sequence shown here is derived from an EMBL/GenBank/DDBJ whole genome shotgun (WGS) entry which is preliminary data.</text>
</comment>
<dbReference type="AlphaFoldDB" id="A0ABD6CKC8"/>
<dbReference type="RefSeq" id="WP_256421452.1">
    <property type="nucleotide sequence ID" value="NZ_JANHDI010000007.1"/>
</dbReference>
<keyword evidence="4" id="KW-1185">Reference proteome</keyword>
<name>A0ABD6CKC8_9EURY</name>
<evidence type="ECO:0000313" key="3">
    <source>
        <dbReference type="EMBL" id="MFD1597731.1"/>
    </source>
</evidence>
<keyword evidence="1" id="KW-0472">Membrane</keyword>
<proteinExistence type="predicted"/>
<sequence>MDTRHAVLVLVLVLTAVMTIRGIVAAASGDIGTVGRQVVVGALLLVFGIGLYRRWTHLG</sequence>
<organism evidence="3 4">
    <name type="scientific">Halobellus rarus</name>
    <dbReference type="NCBI Taxonomy" id="1126237"/>
    <lineage>
        <taxon>Archaea</taxon>
        <taxon>Methanobacteriati</taxon>
        <taxon>Methanobacteriota</taxon>
        <taxon>Stenosarchaea group</taxon>
        <taxon>Halobacteria</taxon>
        <taxon>Halobacteriales</taxon>
        <taxon>Haloferacaceae</taxon>
        <taxon>Halobellus</taxon>
    </lineage>
</organism>
<feature type="domain" description="DUF8073" evidence="2">
    <location>
        <begin position="1"/>
        <end position="58"/>
    </location>
</feature>
<gene>
    <name evidence="3" type="ORF">ACFSBX_01985</name>
</gene>
<reference evidence="3 4" key="1">
    <citation type="journal article" date="2019" name="Int. J. Syst. Evol. Microbiol.">
        <title>The Global Catalogue of Microorganisms (GCM) 10K type strain sequencing project: providing services to taxonomists for standard genome sequencing and annotation.</title>
        <authorList>
            <consortium name="The Broad Institute Genomics Platform"/>
            <consortium name="The Broad Institute Genome Sequencing Center for Infectious Disease"/>
            <person name="Wu L."/>
            <person name="Ma J."/>
        </authorList>
    </citation>
    <scope>NUCLEOTIDE SEQUENCE [LARGE SCALE GENOMIC DNA]</scope>
    <source>
        <strain evidence="3 4">CGMCC 1.12121</strain>
    </source>
</reference>
<evidence type="ECO:0000256" key="1">
    <source>
        <dbReference type="SAM" id="Phobius"/>
    </source>
</evidence>